<dbReference type="CDD" id="cd13690">
    <property type="entry name" value="PBP2_GluB"/>
    <property type="match status" value="1"/>
</dbReference>
<dbReference type="PANTHER" id="PTHR30085:SF6">
    <property type="entry name" value="ABC TRANSPORTER GLUTAMINE-BINDING PROTEIN GLNH"/>
    <property type="match status" value="1"/>
</dbReference>
<evidence type="ECO:0000256" key="3">
    <source>
        <dbReference type="ARBA" id="ARBA00022729"/>
    </source>
</evidence>
<dbReference type="RefSeq" id="WP_203915678.1">
    <property type="nucleotide sequence ID" value="NZ_BONZ01000002.1"/>
</dbReference>
<feature type="chain" id="PRO_5035260937" evidence="6">
    <location>
        <begin position="25"/>
        <end position="327"/>
    </location>
</feature>
<dbReference type="Gene3D" id="3.40.190.10">
    <property type="entry name" value="Periplasmic binding protein-like II"/>
    <property type="match status" value="2"/>
</dbReference>
<dbReference type="GO" id="GO:0030288">
    <property type="term" value="C:outer membrane-bounded periplasmic space"/>
    <property type="evidence" value="ECO:0007669"/>
    <property type="project" value="TreeGrafter"/>
</dbReference>
<evidence type="ECO:0000313" key="9">
    <source>
        <dbReference type="Proteomes" id="UP000642748"/>
    </source>
</evidence>
<dbReference type="PANTHER" id="PTHR30085">
    <property type="entry name" value="AMINO ACID ABC TRANSPORTER PERMEASE"/>
    <property type="match status" value="1"/>
</dbReference>
<proteinExistence type="inferred from homology"/>
<dbReference type="Proteomes" id="UP000642748">
    <property type="component" value="Unassembled WGS sequence"/>
</dbReference>
<dbReference type="GO" id="GO:0006865">
    <property type="term" value="P:amino acid transport"/>
    <property type="evidence" value="ECO:0007669"/>
    <property type="project" value="TreeGrafter"/>
</dbReference>
<evidence type="ECO:0000256" key="2">
    <source>
        <dbReference type="ARBA" id="ARBA00022448"/>
    </source>
</evidence>
<feature type="signal peptide" evidence="6">
    <location>
        <begin position="1"/>
        <end position="24"/>
    </location>
</feature>
<dbReference type="EMBL" id="BONZ01000002">
    <property type="protein sequence ID" value="GIH11946.1"/>
    <property type="molecule type" value="Genomic_DNA"/>
</dbReference>
<comment type="caution">
    <text evidence="8">The sequence shown here is derived from an EMBL/GenBank/DDBJ whole genome shotgun (WGS) entry which is preliminary data.</text>
</comment>
<dbReference type="InterPro" id="IPR051455">
    <property type="entry name" value="Bact_solute-bind_prot3"/>
</dbReference>
<accession>A0A8J3QMU1</accession>
<keyword evidence="2" id="KW-0813">Transport</keyword>
<evidence type="ECO:0000256" key="1">
    <source>
        <dbReference type="ARBA" id="ARBA00010333"/>
    </source>
</evidence>
<keyword evidence="3 6" id="KW-0732">Signal</keyword>
<dbReference type="SUPFAM" id="SSF53850">
    <property type="entry name" value="Periplasmic binding protein-like II"/>
    <property type="match status" value="1"/>
</dbReference>
<dbReference type="SMART" id="SM00062">
    <property type="entry name" value="PBPb"/>
    <property type="match status" value="1"/>
</dbReference>
<dbReference type="Pfam" id="PF00497">
    <property type="entry name" value="SBP_bac_3"/>
    <property type="match status" value="1"/>
</dbReference>
<evidence type="ECO:0000313" key="8">
    <source>
        <dbReference type="EMBL" id="GIH11946.1"/>
    </source>
</evidence>
<organism evidence="8 9">
    <name type="scientific">Rugosimonospora africana</name>
    <dbReference type="NCBI Taxonomy" id="556532"/>
    <lineage>
        <taxon>Bacteria</taxon>
        <taxon>Bacillati</taxon>
        <taxon>Actinomycetota</taxon>
        <taxon>Actinomycetes</taxon>
        <taxon>Micromonosporales</taxon>
        <taxon>Micromonosporaceae</taxon>
        <taxon>Rugosimonospora</taxon>
    </lineage>
</organism>
<evidence type="ECO:0000256" key="6">
    <source>
        <dbReference type="SAM" id="SignalP"/>
    </source>
</evidence>
<evidence type="ECO:0000256" key="5">
    <source>
        <dbReference type="SAM" id="MobiDB-lite"/>
    </source>
</evidence>
<comment type="similarity">
    <text evidence="1 4">Belongs to the bacterial solute-binding protein 3 family.</text>
</comment>
<evidence type="ECO:0000256" key="4">
    <source>
        <dbReference type="RuleBase" id="RU003744"/>
    </source>
</evidence>
<dbReference type="InterPro" id="IPR018313">
    <property type="entry name" value="SBP_3_CS"/>
</dbReference>
<gene>
    <name evidence="8" type="ORF">Raf01_01180</name>
</gene>
<evidence type="ECO:0000259" key="7">
    <source>
        <dbReference type="SMART" id="SM00062"/>
    </source>
</evidence>
<sequence>MRTKLLAVAATATLLALVAGCTSATSPTSNASPAFKAPVPAGVQDPATIPSAAADSDSGCDPLASLRPPAAMPPPRQMPAGSSMETILKNGHLTVGVDQNTYLFGYRDAVSGQVVGFDIDIAKLIAKAIFGDDSSKVVKLVAITSAQRIPFVQNGTVDIVADSMTINCERLRQVAFSTDYFDAGQKILVRKGSGYTTIDDLAGKKVCAAAGTTSIVTIATRPSHPVPVAVNDWTDCLVMLQQGQVQAVSTDDNILAGLAAQDPTIEVVGPRFTAEPHGLAIKKTSTDFVRFVNGVLDQARADGTWTRLYDKWLGGPAPTPPAAKYSD</sequence>
<keyword evidence="9" id="KW-1185">Reference proteome</keyword>
<protein>
    <submittedName>
        <fullName evidence="8">ABC transporter substrate-binding protein</fullName>
    </submittedName>
</protein>
<feature type="region of interest" description="Disordered" evidence="5">
    <location>
        <begin position="46"/>
        <end position="82"/>
    </location>
</feature>
<dbReference type="PROSITE" id="PS51257">
    <property type="entry name" value="PROKAR_LIPOPROTEIN"/>
    <property type="match status" value="1"/>
</dbReference>
<dbReference type="AlphaFoldDB" id="A0A8J3QMU1"/>
<reference evidence="8" key="1">
    <citation type="submission" date="2021-01" db="EMBL/GenBank/DDBJ databases">
        <title>Whole genome shotgun sequence of Rugosimonospora africana NBRC 104875.</title>
        <authorList>
            <person name="Komaki H."/>
            <person name="Tamura T."/>
        </authorList>
    </citation>
    <scope>NUCLEOTIDE SEQUENCE</scope>
    <source>
        <strain evidence="8">NBRC 104875</strain>
    </source>
</reference>
<name>A0A8J3QMU1_9ACTN</name>
<feature type="domain" description="Solute-binding protein family 3/N-terminal" evidence="7">
    <location>
        <begin position="92"/>
        <end position="316"/>
    </location>
</feature>
<dbReference type="PROSITE" id="PS01039">
    <property type="entry name" value="SBP_BACTERIAL_3"/>
    <property type="match status" value="1"/>
</dbReference>
<dbReference type="InterPro" id="IPR001638">
    <property type="entry name" value="Solute-binding_3/MltF_N"/>
</dbReference>
<dbReference type="GO" id="GO:0005576">
    <property type="term" value="C:extracellular region"/>
    <property type="evidence" value="ECO:0007669"/>
    <property type="project" value="TreeGrafter"/>
</dbReference>